<protein>
    <recommendedName>
        <fullName evidence="6">VWA containing CoxE family protein</fullName>
    </recommendedName>
</protein>
<dbReference type="AlphaFoldDB" id="A0A511TC32"/>
<dbReference type="Proteomes" id="UP000183760">
    <property type="component" value="Unassembled WGS sequence"/>
</dbReference>
<dbReference type="Proteomes" id="UP000321514">
    <property type="component" value="Unassembled WGS sequence"/>
</dbReference>
<dbReference type="PANTHER" id="PTHR39338:SF7">
    <property type="entry name" value="BLL6692 PROTEIN"/>
    <property type="match status" value="1"/>
</dbReference>
<evidence type="ECO:0000256" key="1">
    <source>
        <dbReference type="SAM" id="MobiDB-lite"/>
    </source>
</evidence>
<dbReference type="InterPro" id="IPR008912">
    <property type="entry name" value="Uncharacterised_CoxE"/>
</dbReference>
<comment type="caution">
    <text evidence="2">The sequence shown here is derived from an EMBL/GenBank/DDBJ whole genome shotgun (WGS) entry which is preliminary data.</text>
</comment>
<dbReference type="RefSeq" id="WP_046717125.1">
    <property type="nucleotide sequence ID" value="NZ_BJXR01000044.1"/>
</dbReference>
<reference evidence="3 4" key="1">
    <citation type="submission" date="2016-10" db="EMBL/GenBank/DDBJ databases">
        <authorList>
            <person name="Varghese N."/>
            <person name="Submissions S."/>
        </authorList>
    </citation>
    <scope>NUCLEOTIDE SEQUENCE [LARGE SCALE GENOMIC DNA]</scope>
    <source>
        <strain evidence="3 4">DSM 16525</strain>
    </source>
</reference>
<proteinExistence type="predicted"/>
<keyword evidence="4" id="KW-1185">Reference proteome</keyword>
<reference evidence="2 5" key="2">
    <citation type="submission" date="2019-07" db="EMBL/GenBank/DDBJ databases">
        <title>Whole genome shotgun sequence of Myxococcus fulvus NBRC 100333.</title>
        <authorList>
            <person name="Hosoyama A."/>
            <person name="Uohara A."/>
            <person name="Ohji S."/>
            <person name="Ichikawa N."/>
        </authorList>
    </citation>
    <scope>NUCLEOTIDE SEQUENCE [LARGE SCALE GENOMIC DNA]</scope>
    <source>
        <strain evidence="2 5">NBRC 100333</strain>
    </source>
</reference>
<dbReference type="PANTHER" id="PTHR39338">
    <property type="entry name" value="BLL5662 PROTEIN-RELATED"/>
    <property type="match status" value="1"/>
</dbReference>
<sequence length="402" mass="44508">MFLPFFYELRRRGVKVGAQEALALAGALKAGLHDSSLDGFYHVGRALLVHSETQLDAFDQAFLAHFQGVETAGLELTQELMQWLEDARERPQLTPEEQALLEALDPEEIRRLFEERLREQKERHDGGNRWIGTGGTSPFGNNGFSRGGMRVGGKAGGKQGMALMQAGARKYAGYRDDLVLDTRQLAVALRKLRAFAREGVAEELDVDESISATARNAGELEVVTRPPRRPNTRVVLAMDVGGSMDPYAATMSRLFSVASQATHFKELRTYYFHNCVYGKLYATPQLTGGMTVPELVAQVGRHHKLIMVGDASMAPYELGIRTDAEGRYKADGLEGLTWLMQLAQHFERNVWLNPEPMGAWRTGSIATIARVFPMFSLTVEGLGEAVAHLTRGRTVKGAMARR</sequence>
<evidence type="ECO:0000313" key="5">
    <source>
        <dbReference type="Proteomes" id="UP000321514"/>
    </source>
</evidence>
<evidence type="ECO:0008006" key="6">
    <source>
        <dbReference type="Google" id="ProtNLM"/>
    </source>
</evidence>
<accession>A0A511TC32</accession>
<dbReference type="OrthoDB" id="9764216at2"/>
<dbReference type="EMBL" id="BJXR01000044">
    <property type="protein sequence ID" value="GEN11163.1"/>
    <property type="molecule type" value="Genomic_DNA"/>
</dbReference>
<evidence type="ECO:0000313" key="4">
    <source>
        <dbReference type="Proteomes" id="UP000183760"/>
    </source>
</evidence>
<gene>
    <name evidence="2" type="ORF">MFU01_62000</name>
    <name evidence="3" type="ORF">SAMN05443572_11413</name>
</gene>
<name>A0A511TC32_MYXFU</name>
<evidence type="ECO:0000313" key="3">
    <source>
        <dbReference type="EMBL" id="SEU39383.1"/>
    </source>
</evidence>
<dbReference type="Pfam" id="PF05762">
    <property type="entry name" value="VWA_CoxE"/>
    <property type="match status" value="1"/>
</dbReference>
<feature type="region of interest" description="Disordered" evidence="1">
    <location>
        <begin position="123"/>
        <end position="144"/>
    </location>
</feature>
<dbReference type="EMBL" id="FOIB01000014">
    <property type="protein sequence ID" value="SEU39383.1"/>
    <property type="molecule type" value="Genomic_DNA"/>
</dbReference>
<organism evidence="2 5">
    <name type="scientific">Myxococcus fulvus</name>
    <dbReference type="NCBI Taxonomy" id="33"/>
    <lineage>
        <taxon>Bacteria</taxon>
        <taxon>Pseudomonadati</taxon>
        <taxon>Myxococcota</taxon>
        <taxon>Myxococcia</taxon>
        <taxon>Myxococcales</taxon>
        <taxon>Cystobacterineae</taxon>
        <taxon>Myxococcaceae</taxon>
        <taxon>Myxococcus</taxon>
    </lineage>
</organism>
<dbReference type="STRING" id="1334629.MFUL124B02_42505"/>
<evidence type="ECO:0000313" key="2">
    <source>
        <dbReference type="EMBL" id="GEN11163.1"/>
    </source>
</evidence>